<feature type="transmembrane region" description="Helical" evidence="2">
    <location>
        <begin position="161"/>
        <end position="178"/>
    </location>
</feature>
<evidence type="ECO:0000256" key="2">
    <source>
        <dbReference type="SAM" id="Phobius"/>
    </source>
</evidence>
<proteinExistence type="predicted"/>
<dbReference type="InterPro" id="IPR052901">
    <property type="entry name" value="Bact_TGase-like"/>
</dbReference>
<feature type="transmembrane region" description="Helical" evidence="2">
    <location>
        <begin position="190"/>
        <end position="209"/>
    </location>
</feature>
<keyword evidence="5" id="KW-1185">Reference proteome</keyword>
<dbReference type="InterPro" id="IPR002931">
    <property type="entry name" value="Transglutaminase-like"/>
</dbReference>
<feature type="transmembrane region" description="Helical" evidence="2">
    <location>
        <begin position="7"/>
        <end position="26"/>
    </location>
</feature>
<dbReference type="STRING" id="1423792.FD09_GL000571"/>
<accession>A0A0R1MUH0</accession>
<dbReference type="PATRIC" id="fig|1423792.3.peg.582"/>
<feature type="transmembrane region" description="Helical" evidence="2">
    <location>
        <begin position="619"/>
        <end position="641"/>
    </location>
</feature>
<dbReference type="Gene3D" id="3.10.620.30">
    <property type="match status" value="1"/>
</dbReference>
<dbReference type="Pfam" id="PF01841">
    <property type="entry name" value="Transglut_core"/>
    <property type="match status" value="1"/>
</dbReference>
<dbReference type="Pfam" id="PF11992">
    <property type="entry name" value="TgpA_N"/>
    <property type="match status" value="1"/>
</dbReference>
<feature type="transmembrane region" description="Helical" evidence="2">
    <location>
        <begin position="102"/>
        <end position="129"/>
    </location>
</feature>
<comment type="caution">
    <text evidence="4">The sequence shown here is derived from an EMBL/GenBank/DDBJ whole genome shotgun (WGS) entry which is preliminary data.</text>
</comment>
<dbReference type="PANTHER" id="PTHR42736">
    <property type="entry name" value="PROTEIN-GLUTAMINE GAMMA-GLUTAMYLTRANSFERASE"/>
    <property type="match status" value="1"/>
</dbReference>
<evidence type="ECO:0000313" key="5">
    <source>
        <dbReference type="Proteomes" id="UP000051330"/>
    </source>
</evidence>
<feature type="domain" description="Transglutaminase-like" evidence="3">
    <location>
        <begin position="481"/>
        <end position="556"/>
    </location>
</feature>
<reference evidence="4 5" key="1">
    <citation type="journal article" date="2015" name="Genome Announc.">
        <title>Expanding the biotechnology potential of lactobacilli through comparative genomics of 213 strains and associated genera.</title>
        <authorList>
            <person name="Sun Z."/>
            <person name="Harris H.M."/>
            <person name="McCann A."/>
            <person name="Guo C."/>
            <person name="Argimon S."/>
            <person name="Zhang W."/>
            <person name="Yang X."/>
            <person name="Jeffery I.B."/>
            <person name="Cooney J.C."/>
            <person name="Kagawa T.F."/>
            <person name="Liu W."/>
            <person name="Song Y."/>
            <person name="Salvetti E."/>
            <person name="Wrobel A."/>
            <person name="Rasinkangas P."/>
            <person name="Parkhill J."/>
            <person name="Rea M.C."/>
            <person name="O'Sullivan O."/>
            <person name="Ritari J."/>
            <person name="Douillard F.P."/>
            <person name="Paul Ross R."/>
            <person name="Yang R."/>
            <person name="Briner A.E."/>
            <person name="Felis G.E."/>
            <person name="de Vos W.M."/>
            <person name="Barrangou R."/>
            <person name="Klaenhammer T.R."/>
            <person name="Caufield P.W."/>
            <person name="Cui Y."/>
            <person name="Zhang H."/>
            <person name="O'Toole P.W."/>
        </authorList>
    </citation>
    <scope>NUCLEOTIDE SEQUENCE [LARGE SCALE GENOMIC DNA]</scope>
    <source>
        <strain evidence="4 5">DSM 12744</strain>
    </source>
</reference>
<dbReference type="OrthoDB" id="9804872at2"/>
<feature type="transmembrane region" description="Helical" evidence="2">
    <location>
        <begin position="63"/>
        <end position="82"/>
    </location>
</feature>
<dbReference type="InterPro" id="IPR038765">
    <property type="entry name" value="Papain-like_cys_pep_sf"/>
</dbReference>
<dbReference type="EMBL" id="AZEC01000011">
    <property type="protein sequence ID" value="KRL11649.1"/>
    <property type="molecule type" value="Genomic_DNA"/>
</dbReference>
<feature type="region of interest" description="Disordered" evidence="1">
    <location>
        <begin position="555"/>
        <end position="594"/>
    </location>
</feature>
<gene>
    <name evidence="4" type="ORF">FD09_GL000571</name>
</gene>
<evidence type="ECO:0000256" key="1">
    <source>
        <dbReference type="SAM" id="MobiDB-lite"/>
    </source>
</evidence>
<evidence type="ECO:0000259" key="3">
    <source>
        <dbReference type="SMART" id="SM00460"/>
    </source>
</evidence>
<name>A0A0R1MUH0_9LACO</name>
<keyword evidence="2" id="KW-0812">Transmembrane</keyword>
<keyword evidence="2" id="KW-1133">Transmembrane helix</keyword>
<dbReference type="AlphaFoldDB" id="A0A0R1MUH0"/>
<keyword evidence="2" id="KW-0472">Membrane</keyword>
<feature type="transmembrane region" description="Helical" evidence="2">
    <location>
        <begin position="38"/>
        <end position="56"/>
    </location>
</feature>
<feature type="compositionally biased region" description="Low complexity" evidence="1">
    <location>
        <begin position="571"/>
        <end position="594"/>
    </location>
</feature>
<dbReference type="RefSeq" id="WP_057821320.1">
    <property type="nucleotide sequence ID" value="NZ_AZEC01000011.1"/>
</dbReference>
<sequence length="751" mass="82716">MRQLRQPFLVVGGILLHAAMIMITMPTFVRVNHLRAEWPLMLFVLVAIVCVLPWRLGRRWWPLTFLTLPLAMIGIVYALFPGRGGITVAWAEQTINRLSDSIASYLGATAATVPSLLSLVLILLAIAALTILYVRYDIWLVTALALVAYLVAVNVFNGDDLTTTVMLLMTVASVLAVVRQLMADRPRWPVTIAGVVTALAAVGLMQLAANQNTYLANVTAPLVNNTSALRDRLNTAGFFQSLERFGAGSARTGFSENDTTLGGPLFDDNSVVFTAVDYEDHYWRVETKDDYTGKGWETSVLTDYERLRGLPAQLPIAGMTSKTAATKHNLSMTFTDASDFVPLPYGAITLNSVDRQTTNVFVGWAGNRNRLFTGGRSRSFAAVNRITATYEKYNYTTSQLVNAPNPTIDQGTSAFSRDLELPRSVTKRTKDLAARIVRNKTTYYSQVTAIRDYLRDNMDLLYSKVDTPRTPSGRDYVDYFLFDSKTGYCDNYSTAMIVMLRSLGIPARWAKGFNGGNPVGIASGGRSQYQILNSAAHSWPEVYFTDIGWVPFEPTPGFTNPDERKQTANESDTPSASSSSTASSASSSSSTSSVSRSVSQAARSSVSSTSDTTTTTNDYSGWLIAGIAAGVAALSAGLLFWQRRRVLIMWTSWRLRHLTNGDLARVFRLFDRVVTAFLPRPVGETITAYYQRFTTTYDLPPDSLTGLVENVNDLLYSGQNGAKQMVDQSTLEKLQQVLRILQTSLRTKKGK</sequence>
<dbReference type="SUPFAM" id="SSF54001">
    <property type="entry name" value="Cysteine proteinases"/>
    <property type="match status" value="1"/>
</dbReference>
<protein>
    <submittedName>
        <fullName evidence="4">Membrane associated transglutaminase-like enzyme</fullName>
    </submittedName>
</protein>
<evidence type="ECO:0000313" key="4">
    <source>
        <dbReference type="EMBL" id="KRL11649.1"/>
    </source>
</evidence>
<feature type="transmembrane region" description="Helical" evidence="2">
    <location>
        <begin position="136"/>
        <end position="155"/>
    </location>
</feature>
<dbReference type="Proteomes" id="UP000051330">
    <property type="component" value="Unassembled WGS sequence"/>
</dbReference>
<organism evidence="4 5">
    <name type="scientific">Schleiferilactobacillus perolens DSM 12744</name>
    <dbReference type="NCBI Taxonomy" id="1423792"/>
    <lineage>
        <taxon>Bacteria</taxon>
        <taxon>Bacillati</taxon>
        <taxon>Bacillota</taxon>
        <taxon>Bacilli</taxon>
        <taxon>Lactobacillales</taxon>
        <taxon>Lactobacillaceae</taxon>
        <taxon>Schleiferilactobacillus</taxon>
    </lineage>
</organism>
<dbReference type="SMART" id="SM00460">
    <property type="entry name" value="TGc"/>
    <property type="match status" value="1"/>
</dbReference>
<dbReference type="PANTHER" id="PTHR42736:SF1">
    <property type="entry name" value="PROTEIN-GLUTAMINE GAMMA-GLUTAMYLTRANSFERASE"/>
    <property type="match status" value="1"/>
</dbReference>
<dbReference type="InterPro" id="IPR021878">
    <property type="entry name" value="TgpA_N"/>
</dbReference>